<dbReference type="GO" id="GO:0004071">
    <property type="term" value="F:aspartate-ammonia ligase activity"/>
    <property type="evidence" value="ECO:0007669"/>
    <property type="project" value="UniProtKB-UniRule"/>
</dbReference>
<dbReference type="Pfam" id="PF03590">
    <property type="entry name" value="AsnA"/>
    <property type="match status" value="1"/>
</dbReference>
<keyword evidence="2 7" id="KW-0436">Ligase</keyword>
<evidence type="ECO:0000256" key="6">
    <source>
        <dbReference type="ARBA" id="ARBA00022888"/>
    </source>
</evidence>
<evidence type="ECO:0000256" key="4">
    <source>
        <dbReference type="ARBA" id="ARBA00022741"/>
    </source>
</evidence>
<proteinExistence type="inferred from homology"/>
<comment type="subcellular location">
    <subcellularLocation>
        <location evidence="7">Cytoplasm</location>
    </subcellularLocation>
</comment>
<comment type="catalytic activity">
    <reaction evidence="7">
        <text>L-aspartate + NH4(+) + ATP = L-asparagine + AMP + diphosphate + H(+)</text>
        <dbReference type="Rhea" id="RHEA:11372"/>
        <dbReference type="ChEBI" id="CHEBI:15378"/>
        <dbReference type="ChEBI" id="CHEBI:28938"/>
        <dbReference type="ChEBI" id="CHEBI:29991"/>
        <dbReference type="ChEBI" id="CHEBI:30616"/>
        <dbReference type="ChEBI" id="CHEBI:33019"/>
        <dbReference type="ChEBI" id="CHEBI:58048"/>
        <dbReference type="ChEBI" id="CHEBI:456215"/>
        <dbReference type="EC" id="6.3.1.1"/>
    </reaction>
</comment>
<sequence>MSNFTLPKNYKSLLSVAETEHAIIMIKNFFQTALSTELNLKRVTAPLFVKSGKGLNDDLNGIERPVSFPVKDMNDEKLEIVQSLAKWKRLKVTEMKLSPGFGIYTDMNAIRPDEDLDAIHSLYVDQWDWCMAMNKADRNLSFLHGIVAKIYRCLKRTEFYIYDHYPKIKPVLPEEIKILYADDLQREFPSLTPKQRELNAAKKYGAVFITGIGGKLPDGTVHDGRAPDYDDWITEDENGHTGLNGDIIVWNPVLGSAFELSSMGIRVSPESLLLQLQERGCLEKTKLDFHKKLLKGNLTQTIGGGIGQSRLCMYFLRKAHIGETQVSTWPDAMRKECKKAGIHLL</sequence>
<dbReference type="GO" id="GO:0005829">
    <property type="term" value="C:cytosol"/>
    <property type="evidence" value="ECO:0007669"/>
    <property type="project" value="TreeGrafter"/>
</dbReference>
<evidence type="ECO:0000313" key="11">
    <source>
        <dbReference type="Proteomes" id="UP000671995"/>
    </source>
</evidence>
<keyword evidence="3 7" id="KW-0028">Amino-acid biosynthesis</keyword>
<dbReference type="SUPFAM" id="SSF55681">
    <property type="entry name" value="Class II aaRS and biotin synthetases"/>
    <property type="match status" value="1"/>
</dbReference>
<dbReference type="GO" id="GO:0005524">
    <property type="term" value="F:ATP binding"/>
    <property type="evidence" value="ECO:0007669"/>
    <property type="project" value="UniProtKB-UniRule"/>
</dbReference>
<evidence type="ECO:0000256" key="2">
    <source>
        <dbReference type="ARBA" id="ARBA00022598"/>
    </source>
</evidence>
<evidence type="ECO:0000256" key="7">
    <source>
        <dbReference type="HAMAP-Rule" id="MF_00555"/>
    </source>
</evidence>
<keyword evidence="5 7" id="KW-0067">ATP-binding</keyword>
<reference evidence="10" key="1">
    <citation type="submission" date="2020-05" db="EMBL/GenBank/DDBJ databases">
        <authorList>
            <person name="Zeng H."/>
            <person name="Chan Y.K."/>
            <person name="Watt R.M."/>
        </authorList>
    </citation>
    <scope>NUCLEOTIDE SEQUENCE</scope>
    <source>
        <strain evidence="10">ATCC 700773</strain>
    </source>
</reference>
<dbReference type="InterPro" id="IPR006195">
    <property type="entry name" value="aa-tRNA-synth_II"/>
</dbReference>
<dbReference type="InterPro" id="IPR045864">
    <property type="entry name" value="aa-tRNA-synth_II/BPL/LPL"/>
</dbReference>
<dbReference type="EC" id="6.3.1.1" evidence="7 8"/>
<protein>
    <recommendedName>
        <fullName evidence="7 8">Aspartate--ammonia ligase</fullName>
        <ecNumber evidence="7 8">6.3.1.1</ecNumber>
    </recommendedName>
    <alternativeName>
        <fullName evidence="7">Asparagine synthetase A</fullName>
    </alternativeName>
</protein>
<evidence type="ECO:0000313" key="10">
    <source>
        <dbReference type="EMBL" id="QTQ10762.1"/>
    </source>
</evidence>
<dbReference type="PIRSF" id="PIRSF001555">
    <property type="entry name" value="Asp_ammon_ligase"/>
    <property type="match status" value="1"/>
</dbReference>
<reference evidence="10" key="2">
    <citation type="journal article" date="2021" name="Microbiol. Resour. Announc.">
        <title>Complete Genome Sequences of Three Human Oral Treponema parvum Isolates.</title>
        <authorList>
            <person name="Zeng H."/>
            <person name="Watt R.M."/>
        </authorList>
    </citation>
    <scope>NUCLEOTIDE SEQUENCE</scope>
    <source>
        <strain evidence="10">ATCC 700773</strain>
    </source>
</reference>
<comment type="pathway">
    <text evidence="7">Amino-acid biosynthesis; L-asparagine biosynthesis; L-asparagine from L-aspartate (ammonia route): step 1/1.</text>
</comment>
<dbReference type="PANTHER" id="PTHR30073">
    <property type="entry name" value="ASPARTATE--AMMONIA LIGASE"/>
    <property type="match status" value="1"/>
</dbReference>
<keyword evidence="6 7" id="KW-0061">Asparagine biosynthesis</keyword>
<organism evidence="10 11">
    <name type="scientific">Treponema parvum</name>
    <dbReference type="NCBI Taxonomy" id="138851"/>
    <lineage>
        <taxon>Bacteria</taxon>
        <taxon>Pseudomonadati</taxon>
        <taxon>Spirochaetota</taxon>
        <taxon>Spirochaetia</taxon>
        <taxon>Spirochaetales</taxon>
        <taxon>Treponemataceae</taxon>
        <taxon>Treponema</taxon>
    </lineage>
</organism>
<keyword evidence="1 7" id="KW-0963">Cytoplasm</keyword>
<gene>
    <name evidence="7" type="primary">asnA</name>
    <name evidence="10" type="ORF">HRI96_00245</name>
</gene>
<evidence type="ECO:0000259" key="9">
    <source>
        <dbReference type="PROSITE" id="PS50862"/>
    </source>
</evidence>
<dbReference type="EMBL" id="CP054257">
    <property type="protein sequence ID" value="QTQ10762.1"/>
    <property type="molecule type" value="Genomic_DNA"/>
</dbReference>
<dbReference type="NCBIfam" id="TIGR00669">
    <property type="entry name" value="asnA"/>
    <property type="match status" value="1"/>
</dbReference>
<evidence type="ECO:0000256" key="8">
    <source>
        <dbReference type="NCBIfam" id="TIGR00669"/>
    </source>
</evidence>
<dbReference type="Gene3D" id="3.30.930.10">
    <property type="entry name" value="Bira Bifunctional Protein, Domain 2"/>
    <property type="match status" value="1"/>
</dbReference>
<comment type="similarity">
    <text evidence="7">Belongs to the class-II aminoacyl-tRNA synthetase family. AsnA subfamily.</text>
</comment>
<dbReference type="AlphaFoldDB" id="A0A975EXS9"/>
<name>A0A975EXS9_9SPIR</name>
<dbReference type="PANTHER" id="PTHR30073:SF5">
    <property type="entry name" value="ASPARTATE--AMMONIA LIGASE"/>
    <property type="match status" value="1"/>
</dbReference>
<evidence type="ECO:0000256" key="5">
    <source>
        <dbReference type="ARBA" id="ARBA00022840"/>
    </source>
</evidence>
<dbReference type="HAMAP" id="MF_00555">
    <property type="entry name" value="AsnA"/>
    <property type="match status" value="1"/>
</dbReference>
<evidence type="ECO:0000256" key="3">
    <source>
        <dbReference type="ARBA" id="ARBA00022605"/>
    </source>
</evidence>
<evidence type="ECO:0000256" key="1">
    <source>
        <dbReference type="ARBA" id="ARBA00022490"/>
    </source>
</evidence>
<dbReference type="GO" id="GO:0070981">
    <property type="term" value="P:L-asparagine biosynthetic process"/>
    <property type="evidence" value="ECO:0007669"/>
    <property type="project" value="UniProtKB-UniRule"/>
</dbReference>
<dbReference type="RefSeq" id="WP_210117560.1">
    <property type="nucleotide sequence ID" value="NZ_CP054257.1"/>
</dbReference>
<dbReference type="InterPro" id="IPR004618">
    <property type="entry name" value="AsnA"/>
</dbReference>
<dbReference type="PROSITE" id="PS50862">
    <property type="entry name" value="AA_TRNA_LIGASE_II"/>
    <property type="match status" value="1"/>
</dbReference>
<dbReference type="Proteomes" id="UP000671995">
    <property type="component" value="Chromosome"/>
</dbReference>
<accession>A0A975EXS9</accession>
<feature type="domain" description="Aminoacyl-transfer RNA synthetases class-II family profile" evidence="9">
    <location>
        <begin position="26"/>
        <end position="330"/>
    </location>
</feature>
<keyword evidence="4 7" id="KW-0547">Nucleotide-binding</keyword>